<dbReference type="GO" id="GO:0060169">
    <property type="term" value="P:negative regulation of adenosine receptor signaling pathway"/>
    <property type="evidence" value="ECO:0007669"/>
    <property type="project" value="TreeGrafter"/>
</dbReference>
<keyword evidence="6" id="KW-0862">Zinc</keyword>
<evidence type="ECO:0000256" key="3">
    <source>
        <dbReference type="ARBA" id="ARBA00012784"/>
    </source>
</evidence>
<proteinExistence type="inferred from homology"/>
<dbReference type="Proteomes" id="UP000095280">
    <property type="component" value="Unplaced"/>
</dbReference>
<dbReference type="InterPro" id="IPR032466">
    <property type="entry name" value="Metal_Hydrolase"/>
</dbReference>
<accession>A0A1I8F2E7</accession>
<evidence type="ECO:0000256" key="6">
    <source>
        <dbReference type="ARBA" id="ARBA00022833"/>
    </source>
</evidence>
<dbReference type="PANTHER" id="PTHR11409">
    <property type="entry name" value="ADENOSINE DEAMINASE"/>
    <property type="match status" value="1"/>
</dbReference>
<keyword evidence="5" id="KW-0378">Hydrolase</keyword>
<dbReference type="GO" id="GO:0046872">
    <property type="term" value="F:metal ion binding"/>
    <property type="evidence" value="ECO:0007669"/>
    <property type="project" value="UniProtKB-KW"/>
</dbReference>
<evidence type="ECO:0000313" key="10">
    <source>
        <dbReference type="WBParaSite" id="maker-unitig_11050-snap-gene-0.2-mRNA-1"/>
    </source>
</evidence>
<dbReference type="GO" id="GO:0005829">
    <property type="term" value="C:cytosol"/>
    <property type="evidence" value="ECO:0007669"/>
    <property type="project" value="TreeGrafter"/>
</dbReference>
<dbReference type="PANTHER" id="PTHR11409:SF43">
    <property type="entry name" value="ADENOSINE DEAMINASE"/>
    <property type="match status" value="1"/>
</dbReference>
<evidence type="ECO:0000313" key="9">
    <source>
        <dbReference type="Proteomes" id="UP000095280"/>
    </source>
</evidence>
<dbReference type="EC" id="3.5.4.4" evidence="3"/>
<dbReference type="InterPro" id="IPR006330">
    <property type="entry name" value="Ado/ade_deaminase"/>
</dbReference>
<dbReference type="InterPro" id="IPR001365">
    <property type="entry name" value="A_deaminase_dom"/>
</dbReference>
<evidence type="ECO:0000256" key="5">
    <source>
        <dbReference type="ARBA" id="ARBA00022801"/>
    </source>
</evidence>
<dbReference type="GO" id="GO:0046103">
    <property type="term" value="P:inosine biosynthetic process"/>
    <property type="evidence" value="ECO:0007669"/>
    <property type="project" value="TreeGrafter"/>
</dbReference>
<dbReference type="GO" id="GO:0006154">
    <property type="term" value="P:adenosine catabolic process"/>
    <property type="evidence" value="ECO:0007669"/>
    <property type="project" value="TreeGrafter"/>
</dbReference>
<evidence type="ECO:0000256" key="4">
    <source>
        <dbReference type="ARBA" id="ARBA00022723"/>
    </source>
</evidence>
<organism evidence="9 10">
    <name type="scientific">Macrostomum lignano</name>
    <dbReference type="NCBI Taxonomy" id="282301"/>
    <lineage>
        <taxon>Eukaryota</taxon>
        <taxon>Metazoa</taxon>
        <taxon>Spiralia</taxon>
        <taxon>Lophotrochozoa</taxon>
        <taxon>Platyhelminthes</taxon>
        <taxon>Rhabditophora</taxon>
        <taxon>Macrostomorpha</taxon>
        <taxon>Macrostomida</taxon>
        <taxon>Macrostomidae</taxon>
        <taxon>Macrostomum</taxon>
    </lineage>
</organism>
<feature type="compositionally biased region" description="Low complexity" evidence="7">
    <location>
        <begin position="567"/>
        <end position="576"/>
    </location>
</feature>
<dbReference type="GO" id="GO:0004000">
    <property type="term" value="F:adenosine deaminase activity"/>
    <property type="evidence" value="ECO:0007669"/>
    <property type="project" value="TreeGrafter"/>
</dbReference>
<feature type="region of interest" description="Disordered" evidence="7">
    <location>
        <begin position="505"/>
        <end position="576"/>
    </location>
</feature>
<evidence type="ECO:0000259" key="8">
    <source>
        <dbReference type="Pfam" id="PF00962"/>
    </source>
</evidence>
<dbReference type="Gene3D" id="3.20.20.140">
    <property type="entry name" value="Metal-dependent hydrolases"/>
    <property type="match status" value="1"/>
</dbReference>
<dbReference type="Pfam" id="PF00962">
    <property type="entry name" value="A_deaminase"/>
    <property type="match status" value="1"/>
</dbReference>
<evidence type="ECO:0000256" key="7">
    <source>
        <dbReference type="SAM" id="MobiDB-lite"/>
    </source>
</evidence>
<dbReference type="AlphaFoldDB" id="A0A1I8F2E7"/>
<comment type="cofactor">
    <cofactor evidence="1">
        <name>Zn(2+)</name>
        <dbReference type="ChEBI" id="CHEBI:29105"/>
    </cofactor>
</comment>
<dbReference type="GO" id="GO:0009897">
    <property type="term" value="C:external side of plasma membrane"/>
    <property type="evidence" value="ECO:0007669"/>
    <property type="project" value="TreeGrafter"/>
</dbReference>
<keyword evidence="4" id="KW-0479">Metal-binding</keyword>
<comment type="similarity">
    <text evidence="2">Belongs to the metallo-dependent hydrolases superfamily. Adenosine and AMP deaminases family.</text>
</comment>
<feature type="compositionally biased region" description="Basic and acidic residues" evidence="7">
    <location>
        <begin position="505"/>
        <end position="518"/>
    </location>
</feature>
<evidence type="ECO:0000256" key="1">
    <source>
        <dbReference type="ARBA" id="ARBA00001947"/>
    </source>
</evidence>
<evidence type="ECO:0000256" key="2">
    <source>
        <dbReference type="ARBA" id="ARBA00006676"/>
    </source>
</evidence>
<feature type="domain" description="Adenosine deaminase" evidence="8">
    <location>
        <begin position="6"/>
        <end position="285"/>
    </location>
</feature>
<sequence length="576" mass="63138">VRPHRVELHCHFEGALAAQHGVQHRQTAALRRKNSPSSCAGRSRRCCASFSANFPVLMSFVAGDPDGIVQLAVDFIEDCAKNKIAYIESRYLFAKDSFTAEDGLQAVLRGFELGSKRFGVKVRSILIAIRAIPEFCDETLRLAKSYANHGVVGIDVAGDDKEDYDSERGGGLQGRHSRTAHAGENSGAEMVTEALDSLHAERIGHGYHTLDNPTLYQRILHDRVHLETCPLSSHLTSAVLTDWPIIQSRGWQPTRPTTPSNTDDPTLTGQWLDAEYRMCLDRIGLPPLGAVRTTQLLRREVQLPAGRGESRPHRPTGRLLSGATNYLDTRSQQRARGFSRQGAAFDLTVECRVGAAFDLMLGLESNLIQLMWNVEDAFASKEDCEAVGMGLVKLTAAHCMQSWAAFEGSGSGLESEAARSRDCCLWRQGLPMRDGYQRSILPRRNCKASFNALVRRLEFSHRFTRKSASNSHTSTREELASLEAVQAKSMASTPSLLMDGLARPDAVHAGRGHPEEGRATVVWPIRTDDTGTDACEDELKPPYQLGKTAGPDTTAAESPKPADRPSRAAADSRLGN</sequence>
<reference evidence="10" key="1">
    <citation type="submission" date="2016-11" db="UniProtKB">
        <authorList>
            <consortium name="WormBaseParasite"/>
        </authorList>
    </citation>
    <scope>IDENTIFICATION</scope>
</reference>
<dbReference type="WBParaSite" id="maker-unitig_11050-snap-gene-0.2-mRNA-1">
    <property type="protein sequence ID" value="maker-unitig_11050-snap-gene-0.2-mRNA-1"/>
    <property type="gene ID" value="maker-unitig_11050-snap-gene-0.2"/>
</dbReference>
<keyword evidence="9" id="KW-1185">Reference proteome</keyword>
<protein>
    <recommendedName>
        <fullName evidence="3">adenosine deaminase</fullName>
        <ecNumber evidence="3">3.5.4.4</ecNumber>
    </recommendedName>
</protein>
<feature type="region of interest" description="Disordered" evidence="7">
    <location>
        <begin position="162"/>
        <end position="185"/>
    </location>
</feature>
<dbReference type="GO" id="GO:0043103">
    <property type="term" value="P:hypoxanthine salvage"/>
    <property type="evidence" value="ECO:0007669"/>
    <property type="project" value="TreeGrafter"/>
</dbReference>
<name>A0A1I8F2E7_9PLAT</name>
<dbReference type="SUPFAM" id="SSF51556">
    <property type="entry name" value="Metallo-dependent hydrolases"/>
    <property type="match status" value="1"/>
</dbReference>